<evidence type="ECO:0000256" key="1">
    <source>
        <dbReference type="ARBA" id="ARBA00022741"/>
    </source>
</evidence>
<keyword evidence="1" id="KW-0547">Nucleotide-binding</keyword>
<dbReference type="GO" id="GO:0035556">
    <property type="term" value="P:intracellular signal transduction"/>
    <property type="evidence" value="ECO:0007669"/>
    <property type="project" value="TreeGrafter"/>
</dbReference>
<name>A0A5C3PT00_9APHY</name>
<keyword evidence="2" id="KW-0067">ATP-binding</keyword>
<dbReference type="PROSITE" id="PS50011">
    <property type="entry name" value="PROTEIN_KINASE_DOM"/>
    <property type="match status" value="1"/>
</dbReference>
<sequence>MSTTQTADNEDKELSEGEKYWREHYDWLLQSGYQLRPRYRPGWIPSWKGTNKMPFFCEDGLHLKRSTLIDAVRVKDGQMVVFKRISLSIHSYEVEIGRFLRSPPLVDDPRNHCCPIFEVLQDPGDHDIQIIVMPFLRRYNDPKFATVGEAVEFFKQALEGLQFMHEHHVAHRDAMSLNILMDARPILPNLWHFAAPRRTRDDKKFVSPGSRTAHPVKYYWADFGLSRRYSPDDPNPLEHPIMGGDKSVPEFQKDPYSPCNPFPTDVYYVGNLIREDFLKVFKNLTFMEPLVARMVDDDPSKRPTMDEVVSEFTKISSHLSRCQLRSRLLEFRDTPFSNFLKGVYHASTRSVPHFIMRRSPIPSPKA</sequence>
<dbReference type="SUPFAM" id="SSF56112">
    <property type="entry name" value="Protein kinase-like (PK-like)"/>
    <property type="match status" value="1"/>
</dbReference>
<organism evidence="4 5">
    <name type="scientific">Polyporus arcularius HHB13444</name>
    <dbReference type="NCBI Taxonomy" id="1314778"/>
    <lineage>
        <taxon>Eukaryota</taxon>
        <taxon>Fungi</taxon>
        <taxon>Dikarya</taxon>
        <taxon>Basidiomycota</taxon>
        <taxon>Agaricomycotina</taxon>
        <taxon>Agaricomycetes</taxon>
        <taxon>Polyporales</taxon>
        <taxon>Polyporaceae</taxon>
        <taxon>Polyporus</taxon>
    </lineage>
</organism>
<dbReference type="PANTHER" id="PTHR24346">
    <property type="entry name" value="MAP/MICROTUBULE AFFINITY-REGULATING KINASE"/>
    <property type="match status" value="1"/>
</dbReference>
<evidence type="ECO:0000256" key="2">
    <source>
        <dbReference type="ARBA" id="ARBA00022840"/>
    </source>
</evidence>
<evidence type="ECO:0000259" key="3">
    <source>
        <dbReference type="PROSITE" id="PS50011"/>
    </source>
</evidence>
<dbReference type="EMBL" id="ML210993">
    <property type="protein sequence ID" value="TFK92756.1"/>
    <property type="molecule type" value="Genomic_DNA"/>
</dbReference>
<dbReference type="AlphaFoldDB" id="A0A5C3PT00"/>
<dbReference type="STRING" id="1314778.A0A5C3PT00"/>
<dbReference type="GO" id="GO:0004674">
    <property type="term" value="F:protein serine/threonine kinase activity"/>
    <property type="evidence" value="ECO:0007669"/>
    <property type="project" value="TreeGrafter"/>
</dbReference>
<dbReference type="GO" id="GO:0005737">
    <property type="term" value="C:cytoplasm"/>
    <property type="evidence" value="ECO:0007669"/>
    <property type="project" value="TreeGrafter"/>
</dbReference>
<evidence type="ECO:0000313" key="4">
    <source>
        <dbReference type="EMBL" id="TFK92756.1"/>
    </source>
</evidence>
<reference evidence="4 5" key="1">
    <citation type="journal article" date="2019" name="Nat. Ecol. Evol.">
        <title>Megaphylogeny resolves global patterns of mushroom evolution.</title>
        <authorList>
            <person name="Varga T."/>
            <person name="Krizsan K."/>
            <person name="Foldi C."/>
            <person name="Dima B."/>
            <person name="Sanchez-Garcia M."/>
            <person name="Sanchez-Ramirez S."/>
            <person name="Szollosi G.J."/>
            <person name="Szarkandi J.G."/>
            <person name="Papp V."/>
            <person name="Albert L."/>
            <person name="Andreopoulos W."/>
            <person name="Angelini C."/>
            <person name="Antonin V."/>
            <person name="Barry K.W."/>
            <person name="Bougher N.L."/>
            <person name="Buchanan P."/>
            <person name="Buyck B."/>
            <person name="Bense V."/>
            <person name="Catcheside P."/>
            <person name="Chovatia M."/>
            <person name="Cooper J."/>
            <person name="Damon W."/>
            <person name="Desjardin D."/>
            <person name="Finy P."/>
            <person name="Geml J."/>
            <person name="Haridas S."/>
            <person name="Hughes K."/>
            <person name="Justo A."/>
            <person name="Karasinski D."/>
            <person name="Kautmanova I."/>
            <person name="Kiss B."/>
            <person name="Kocsube S."/>
            <person name="Kotiranta H."/>
            <person name="LaButti K.M."/>
            <person name="Lechner B.E."/>
            <person name="Liimatainen K."/>
            <person name="Lipzen A."/>
            <person name="Lukacs Z."/>
            <person name="Mihaltcheva S."/>
            <person name="Morgado L.N."/>
            <person name="Niskanen T."/>
            <person name="Noordeloos M.E."/>
            <person name="Ohm R.A."/>
            <person name="Ortiz-Santana B."/>
            <person name="Ovrebo C."/>
            <person name="Racz N."/>
            <person name="Riley R."/>
            <person name="Savchenko A."/>
            <person name="Shiryaev A."/>
            <person name="Soop K."/>
            <person name="Spirin V."/>
            <person name="Szebenyi C."/>
            <person name="Tomsovsky M."/>
            <person name="Tulloss R.E."/>
            <person name="Uehling J."/>
            <person name="Grigoriev I.V."/>
            <person name="Vagvolgyi C."/>
            <person name="Papp T."/>
            <person name="Martin F.M."/>
            <person name="Miettinen O."/>
            <person name="Hibbett D.S."/>
            <person name="Nagy L.G."/>
        </authorList>
    </citation>
    <scope>NUCLEOTIDE SEQUENCE [LARGE SCALE GENOMIC DNA]</scope>
    <source>
        <strain evidence="4 5">HHB13444</strain>
    </source>
</reference>
<accession>A0A5C3PT00</accession>
<dbReference type="InterPro" id="IPR011009">
    <property type="entry name" value="Kinase-like_dom_sf"/>
</dbReference>
<dbReference type="InterPro" id="IPR000719">
    <property type="entry name" value="Prot_kinase_dom"/>
</dbReference>
<keyword evidence="5" id="KW-1185">Reference proteome</keyword>
<dbReference type="SMART" id="SM00220">
    <property type="entry name" value="S_TKc"/>
    <property type="match status" value="1"/>
</dbReference>
<dbReference type="GO" id="GO:0005524">
    <property type="term" value="F:ATP binding"/>
    <property type="evidence" value="ECO:0007669"/>
    <property type="project" value="UniProtKB-KW"/>
</dbReference>
<dbReference type="PANTHER" id="PTHR24346:SF75">
    <property type="entry name" value="AURORA KINASE"/>
    <property type="match status" value="1"/>
</dbReference>
<dbReference type="Gene3D" id="1.10.510.10">
    <property type="entry name" value="Transferase(Phosphotransferase) domain 1"/>
    <property type="match status" value="1"/>
</dbReference>
<dbReference type="Proteomes" id="UP000308197">
    <property type="component" value="Unassembled WGS sequence"/>
</dbReference>
<dbReference type="InParanoid" id="A0A5C3PT00"/>
<feature type="domain" description="Protein kinase" evidence="3">
    <location>
        <begin position="33"/>
        <end position="366"/>
    </location>
</feature>
<protein>
    <recommendedName>
        <fullName evidence="3">Protein kinase domain-containing protein</fullName>
    </recommendedName>
</protein>
<gene>
    <name evidence="4" type="ORF">K466DRAFT_480074</name>
</gene>
<proteinExistence type="predicted"/>
<evidence type="ECO:0000313" key="5">
    <source>
        <dbReference type="Proteomes" id="UP000308197"/>
    </source>
</evidence>